<dbReference type="Proteomes" id="UP001610335">
    <property type="component" value="Unassembled WGS sequence"/>
</dbReference>
<comment type="caution">
    <text evidence="7">The sequence shown here is derived from an EMBL/GenBank/DDBJ whole genome shotgun (WGS) entry which is preliminary data.</text>
</comment>
<dbReference type="PANTHER" id="PTHR42940:SF8">
    <property type="entry name" value="VACUOLAR PROTEIN SORTING-ASSOCIATED PROTEIN 11"/>
    <property type="match status" value="1"/>
</dbReference>
<dbReference type="InterPro" id="IPR011032">
    <property type="entry name" value="GroES-like_sf"/>
</dbReference>
<accession>A0ABR4I7L9</accession>
<dbReference type="Pfam" id="PF08240">
    <property type="entry name" value="ADH_N"/>
    <property type="match status" value="1"/>
</dbReference>
<dbReference type="InterPro" id="IPR036291">
    <property type="entry name" value="NAD(P)-bd_dom_sf"/>
</dbReference>
<evidence type="ECO:0000313" key="7">
    <source>
        <dbReference type="EMBL" id="KAL2823631.1"/>
    </source>
</evidence>
<dbReference type="Pfam" id="PF00107">
    <property type="entry name" value="ADH_zinc_N"/>
    <property type="match status" value="1"/>
</dbReference>
<dbReference type="SUPFAM" id="SSF51735">
    <property type="entry name" value="NAD(P)-binding Rossmann-fold domains"/>
    <property type="match status" value="1"/>
</dbReference>
<evidence type="ECO:0000256" key="2">
    <source>
        <dbReference type="ARBA" id="ARBA00008072"/>
    </source>
</evidence>
<protein>
    <submittedName>
        <fullName evidence="7">Chaperonin 10-like protein</fullName>
    </submittedName>
</protein>
<dbReference type="PANTHER" id="PTHR42940">
    <property type="entry name" value="ALCOHOL DEHYDROGENASE 1-RELATED"/>
    <property type="match status" value="1"/>
</dbReference>
<organism evidence="7 8">
    <name type="scientific">Aspergillus cavernicola</name>
    <dbReference type="NCBI Taxonomy" id="176166"/>
    <lineage>
        <taxon>Eukaryota</taxon>
        <taxon>Fungi</taxon>
        <taxon>Dikarya</taxon>
        <taxon>Ascomycota</taxon>
        <taxon>Pezizomycotina</taxon>
        <taxon>Eurotiomycetes</taxon>
        <taxon>Eurotiomycetidae</taxon>
        <taxon>Eurotiales</taxon>
        <taxon>Aspergillaceae</taxon>
        <taxon>Aspergillus</taxon>
        <taxon>Aspergillus subgen. Nidulantes</taxon>
    </lineage>
</organism>
<dbReference type="SUPFAM" id="SSF50129">
    <property type="entry name" value="GroES-like"/>
    <property type="match status" value="1"/>
</dbReference>
<evidence type="ECO:0000313" key="8">
    <source>
        <dbReference type="Proteomes" id="UP001610335"/>
    </source>
</evidence>
<dbReference type="SMART" id="SM00829">
    <property type="entry name" value="PKS_ER"/>
    <property type="match status" value="1"/>
</dbReference>
<evidence type="ECO:0000256" key="1">
    <source>
        <dbReference type="ARBA" id="ARBA00001947"/>
    </source>
</evidence>
<reference evidence="7 8" key="1">
    <citation type="submission" date="2024-07" db="EMBL/GenBank/DDBJ databases">
        <title>Section-level genome sequencing and comparative genomics of Aspergillus sections Usti and Cavernicolus.</title>
        <authorList>
            <consortium name="Lawrence Berkeley National Laboratory"/>
            <person name="Nybo J.L."/>
            <person name="Vesth T.C."/>
            <person name="Theobald S."/>
            <person name="Frisvad J.C."/>
            <person name="Larsen T.O."/>
            <person name="Kjaerboelling I."/>
            <person name="Rothschild-Mancinelli K."/>
            <person name="Lyhne E.K."/>
            <person name="Kogle M.E."/>
            <person name="Barry K."/>
            <person name="Clum A."/>
            <person name="Na H."/>
            <person name="Ledsgaard L."/>
            <person name="Lin J."/>
            <person name="Lipzen A."/>
            <person name="Kuo A."/>
            <person name="Riley R."/>
            <person name="Mondo S."/>
            <person name="LaButti K."/>
            <person name="Haridas S."/>
            <person name="Pangalinan J."/>
            <person name="Salamov A.A."/>
            <person name="Simmons B.A."/>
            <person name="Magnuson J.K."/>
            <person name="Chen J."/>
            <person name="Drula E."/>
            <person name="Henrissat B."/>
            <person name="Wiebenga A."/>
            <person name="Lubbers R.J."/>
            <person name="Gomes A.C."/>
            <person name="Makela M.R."/>
            <person name="Stajich J."/>
            <person name="Grigoriev I.V."/>
            <person name="Mortensen U.H."/>
            <person name="De vries R.P."/>
            <person name="Baker S.E."/>
            <person name="Andersen M.R."/>
        </authorList>
    </citation>
    <scope>NUCLEOTIDE SEQUENCE [LARGE SCALE GENOMIC DNA]</scope>
    <source>
        <strain evidence="7 8">CBS 600.67</strain>
    </source>
</reference>
<keyword evidence="4" id="KW-0862">Zinc</keyword>
<name>A0ABR4I7L9_9EURO</name>
<evidence type="ECO:0000259" key="6">
    <source>
        <dbReference type="SMART" id="SM00829"/>
    </source>
</evidence>
<dbReference type="InterPro" id="IPR013149">
    <property type="entry name" value="ADH-like_C"/>
</dbReference>
<evidence type="ECO:0000256" key="4">
    <source>
        <dbReference type="ARBA" id="ARBA00022833"/>
    </source>
</evidence>
<dbReference type="Gene3D" id="3.90.180.10">
    <property type="entry name" value="Medium-chain alcohol dehydrogenases, catalytic domain"/>
    <property type="match status" value="1"/>
</dbReference>
<dbReference type="Pfam" id="PF14231">
    <property type="entry name" value="GXWXG"/>
    <property type="match status" value="1"/>
</dbReference>
<dbReference type="Gene3D" id="2.40.128.580">
    <property type="entry name" value="GXWXG domain"/>
    <property type="match status" value="1"/>
</dbReference>
<evidence type="ECO:0000256" key="5">
    <source>
        <dbReference type="ARBA" id="ARBA00023002"/>
    </source>
</evidence>
<gene>
    <name evidence="7" type="ORF">BDW59DRAFT_163209</name>
</gene>
<comment type="cofactor">
    <cofactor evidence="1">
        <name>Zn(2+)</name>
        <dbReference type="ChEBI" id="CHEBI:29105"/>
    </cofactor>
</comment>
<dbReference type="InterPro" id="IPR020843">
    <property type="entry name" value="ER"/>
</dbReference>
<feature type="domain" description="Enoyl reductase (ER)" evidence="6">
    <location>
        <begin position="15"/>
        <end position="369"/>
    </location>
</feature>
<dbReference type="InterPro" id="IPR025568">
    <property type="entry name" value="DUF4334"/>
</dbReference>
<dbReference type="Gene3D" id="3.40.50.720">
    <property type="entry name" value="NAD(P)-binding Rossmann-like Domain"/>
    <property type="match status" value="1"/>
</dbReference>
<keyword evidence="3" id="KW-0479">Metal-binding</keyword>
<dbReference type="Pfam" id="PF14232">
    <property type="entry name" value="DUF4334"/>
    <property type="match status" value="1"/>
</dbReference>
<comment type="similarity">
    <text evidence="2">Belongs to the zinc-containing alcohol dehydrogenase family.</text>
</comment>
<dbReference type="InterPro" id="IPR025951">
    <property type="entry name" value="GXWXG_dom"/>
</dbReference>
<sequence>MAPKTMKAAICRQVGGPVTVEEVDVPTPGPREVLVKLAAASLCSTELSVIDGMFGTGLFPVILGHEAVSVVEQLGPGSERYGLKVGQLVGAPPYSNMCLECHDCKNYGPDYCASRKVKGITDPGYFAEYAVVDAASAVIIADDESGLDVRNLSPIFCAGVTVWDALERGQIEPGQAVAIVGLGGLGQLAVQYATALGAKVFALDIHDEQLDVVKDTVHGTINMKDLSLPQIVAKLKELNKGRGVEVAIVTAGSTNAYQAALPLLQPLGRLVVVGLPKEPISIHAGLLSAVCTNPADQWVTLTQRASKVDESEIEAVFNQLPPVSPESLLGEWRGRDLDTGHPGVQRNKELRWAGKSFISVEDVRPMVVFDDAGNRVWNQEIGGARLREVKYNGVLSAAMIYNTKPIIDHFRNVNDTMVAGVMDTNLMKDCGRYYFYLTKI</sequence>
<keyword evidence="5" id="KW-0560">Oxidoreductase</keyword>
<keyword evidence="8" id="KW-1185">Reference proteome</keyword>
<dbReference type="InterPro" id="IPR013154">
    <property type="entry name" value="ADH-like_N"/>
</dbReference>
<dbReference type="EMBL" id="JBFXLS010000051">
    <property type="protein sequence ID" value="KAL2823631.1"/>
    <property type="molecule type" value="Genomic_DNA"/>
</dbReference>
<evidence type="ECO:0000256" key="3">
    <source>
        <dbReference type="ARBA" id="ARBA00022723"/>
    </source>
</evidence>
<proteinExistence type="inferred from homology"/>